<dbReference type="Proteomes" id="UP000198854">
    <property type="component" value="Unassembled WGS sequence"/>
</dbReference>
<dbReference type="AlphaFoldDB" id="A0A1G8DIU3"/>
<feature type="domain" description="DUF1468" evidence="2">
    <location>
        <begin position="11"/>
        <end position="140"/>
    </location>
</feature>
<dbReference type="OrthoDB" id="6628288at2"/>
<dbReference type="STRING" id="861298.SAMN04488136_12013"/>
<feature type="transmembrane region" description="Helical" evidence="1">
    <location>
        <begin position="34"/>
        <end position="55"/>
    </location>
</feature>
<feature type="transmembrane region" description="Helical" evidence="1">
    <location>
        <begin position="76"/>
        <end position="105"/>
    </location>
</feature>
<dbReference type="Pfam" id="PF07331">
    <property type="entry name" value="TctB"/>
    <property type="match status" value="1"/>
</dbReference>
<organism evidence="3 4">
    <name type="scientific">Vibrio xiamenensis</name>
    <dbReference type="NCBI Taxonomy" id="861298"/>
    <lineage>
        <taxon>Bacteria</taxon>
        <taxon>Pseudomonadati</taxon>
        <taxon>Pseudomonadota</taxon>
        <taxon>Gammaproteobacteria</taxon>
        <taxon>Vibrionales</taxon>
        <taxon>Vibrionaceae</taxon>
        <taxon>Vibrio</taxon>
    </lineage>
</organism>
<evidence type="ECO:0000313" key="4">
    <source>
        <dbReference type="Proteomes" id="UP000198854"/>
    </source>
</evidence>
<keyword evidence="1" id="KW-0812">Transmembrane</keyword>
<evidence type="ECO:0000256" key="1">
    <source>
        <dbReference type="SAM" id="Phobius"/>
    </source>
</evidence>
<feature type="transmembrane region" description="Helical" evidence="1">
    <location>
        <begin position="117"/>
        <end position="139"/>
    </location>
</feature>
<accession>A0A1G8DIU3</accession>
<name>A0A1G8DIU3_9VIBR</name>
<keyword evidence="1" id="KW-0472">Membrane</keyword>
<keyword evidence="1" id="KW-1133">Transmembrane helix</keyword>
<evidence type="ECO:0000313" key="3">
    <source>
        <dbReference type="EMBL" id="SDH57521.1"/>
    </source>
</evidence>
<keyword evidence="4" id="KW-1185">Reference proteome</keyword>
<dbReference type="RefSeq" id="WP_093275971.1">
    <property type="nucleotide sequence ID" value="NZ_FNDD01000020.1"/>
</dbReference>
<evidence type="ECO:0000259" key="2">
    <source>
        <dbReference type="Pfam" id="PF07331"/>
    </source>
</evidence>
<gene>
    <name evidence="3" type="ORF">SAMN04488136_12013</name>
</gene>
<proteinExistence type="predicted"/>
<dbReference type="EMBL" id="FNDD01000020">
    <property type="protein sequence ID" value="SDH57521.1"/>
    <property type="molecule type" value="Genomic_DNA"/>
</dbReference>
<protein>
    <submittedName>
        <fullName evidence="3">Tripartite tricarboxylate transporter TctB family protein</fullName>
    </submittedName>
</protein>
<reference evidence="3 4" key="1">
    <citation type="submission" date="2016-10" db="EMBL/GenBank/DDBJ databases">
        <authorList>
            <person name="de Groot N.N."/>
        </authorList>
    </citation>
    <scope>NUCLEOTIDE SEQUENCE [LARGE SCALE GENOMIC DNA]</scope>
    <source>
        <strain evidence="3 4">CGMCC 1.10228</strain>
    </source>
</reference>
<dbReference type="InterPro" id="IPR009936">
    <property type="entry name" value="DUF1468"/>
</dbReference>
<sequence length="145" mass="15809">MRSLPLSQFIIGVFSLLILLTSLSQYGGVSSYGAGFMPTILSALLLAFTLLDAVIQLKQRREKWVLSGEEVRALALIIVAIGLFTALISYLGFLICAALLLFGLMSLRNPKKLLMNAVYAVVSSAVIYYVFGQVLMVALPQGFWS</sequence>